<dbReference type="InterPro" id="IPR000040">
    <property type="entry name" value="AML1_Runt"/>
</dbReference>
<keyword evidence="8" id="KW-1185">Reference proteome</keyword>
<dbReference type="PRINTS" id="PR00967">
    <property type="entry name" value="ONCOGENEAML1"/>
</dbReference>
<keyword evidence="2" id="KW-0805">Transcription regulation</keyword>
<feature type="compositionally biased region" description="Low complexity" evidence="5">
    <location>
        <begin position="381"/>
        <end position="412"/>
    </location>
</feature>
<dbReference type="Gene3D" id="2.60.40.720">
    <property type="match status" value="1"/>
</dbReference>
<evidence type="ECO:0000313" key="8">
    <source>
        <dbReference type="Proteomes" id="UP000677054"/>
    </source>
</evidence>
<comment type="subcellular location">
    <subcellularLocation>
        <location evidence="1">Nucleus</location>
    </subcellularLocation>
</comment>
<dbReference type="PANTHER" id="PTHR11950:SF49">
    <property type="entry name" value="PROTEIN LOZENGE"/>
    <property type="match status" value="1"/>
</dbReference>
<reference evidence="7" key="1">
    <citation type="submission" date="2020-11" db="EMBL/GenBank/DDBJ databases">
        <authorList>
            <person name="Tran Van P."/>
        </authorList>
    </citation>
    <scope>NUCLEOTIDE SEQUENCE</scope>
</reference>
<feature type="compositionally biased region" description="Pro residues" evidence="5">
    <location>
        <begin position="198"/>
        <end position="208"/>
    </location>
</feature>
<dbReference type="InterPro" id="IPR012346">
    <property type="entry name" value="p53/RUNT-type_TF_DNA-bd_sf"/>
</dbReference>
<feature type="region of interest" description="Disordered" evidence="5">
    <location>
        <begin position="132"/>
        <end position="215"/>
    </location>
</feature>
<dbReference type="PROSITE" id="PS51062">
    <property type="entry name" value="RUNT"/>
    <property type="match status" value="1"/>
</dbReference>
<dbReference type="InterPro" id="IPR008967">
    <property type="entry name" value="p53-like_TF_DNA-bd_sf"/>
</dbReference>
<dbReference type="AlphaFoldDB" id="A0A7R8X5H9"/>
<dbReference type="EMBL" id="CAJPEV010000122">
    <property type="protein sequence ID" value="CAG0880938.1"/>
    <property type="molecule type" value="Genomic_DNA"/>
</dbReference>
<name>A0A7R8X5H9_9CRUS</name>
<evidence type="ECO:0000256" key="3">
    <source>
        <dbReference type="ARBA" id="ARBA00023163"/>
    </source>
</evidence>
<evidence type="ECO:0000313" key="7">
    <source>
        <dbReference type="EMBL" id="CAD7241318.1"/>
    </source>
</evidence>
<dbReference type="GO" id="GO:0000981">
    <property type="term" value="F:DNA-binding transcription factor activity, RNA polymerase II-specific"/>
    <property type="evidence" value="ECO:0007669"/>
    <property type="project" value="TreeGrafter"/>
</dbReference>
<evidence type="ECO:0000256" key="5">
    <source>
        <dbReference type="SAM" id="MobiDB-lite"/>
    </source>
</evidence>
<dbReference type="GO" id="GO:0000978">
    <property type="term" value="F:RNA polymerase II cis-regulatory region sequence-specific DNA binding"/>
    <property type="evidence" value="ECO:0007669"/>
    <property type="project" value="TreeGrafter"/>
</dbReference>
<organism evidence="7">
    <name type="scientific">Darwinula stevensoni</name>
    <dbReference type="NCBI Taxonomy" id="69355"/>
    <lineage>
        <taxon>Eukaryota</taxon>
        <taxon>Metazoa</taxon>
        <taxon>Ecdysozoa</taxon>
        <taxon>Arthropoda</taxon>
        <taxon>Crustacea</taxon>
        <taxon>Oligostraca</taxon>
        <taxon>Ostracoda</taxon>
        <taxon>Podocopa</taxon>
        <taxon>Podocopida</taxon>
        <taxon>Darwinulocopina</taxon>
        <taxon>Darwinuloidea</taxon>
        <taxon>Darwinulidae</taxon>
        <taxon>Darwinula</taxon>
    </lineage>
</organism>
<proteinExistence type="predicted"/>
<accession>A0A7R8X5H9</accession>
<evidence type="ECO:0000256" key="4">
    <source>
        <dbReference type="ARBA" id="ARBA00023242"/>
    </source>
</evidence>
<keyword evidence="4" id="KW-0539">Nucleus</keyword>
<feature type="compositionally biased region" description="Basic residues" evidence="5">
    <location>
        <begin position="179"/>
        <end position="195"/>
    </location>
</feature>
<sequence length="420" mass="44983">MNKTLPGAFKVVVLSEVTDGTQVTVRAGNDENLCADLRNATAVLKNQVAKFNDLRFVGRSGRGKSLNLTITVQSSPVQVATYLKAIKVTVDGPREPRSKTRQQQQCRAFVFGQRPFLDPLRDLDPFRRKAEPSLTFKVPQPPPPPPTLSETGIGTGGGLGLSPGGTMGGEGGNWATPFPHHHSHHHHHPHPHLHPHQMSPPSPSPYYPAPTDYHPSSASPLIDPVHYLPTAGLSEHCATEFAHGGSAFSKPGEYPGCNAMDPFNKNGDSSSKSLLYTADPGTGCNGMQAGSTTPGFVPQTPATTATTTSAFLGHSYYGAPSTNSYLNPSPMLQSSFLYPHLYSFNQIPPTPVTEVKAEPLDGNLSQGLSTMLQQENPSEESASNQPSDSASSLQHVSPYETTSTSTRTESSPDAPVWRPY</sequence>
<protein>
    <recommendedName>
        <fullName evidence="6">Runt domain-containing protein</fullName>
    </recommendedName>
</protein>
<feature type="domain" description="Runt" evidence="6">
    <location>
        <begin position="1"/>
        <end position="98"/>
    </location>
</feature>
<dbReference type="Proteomes" id="UP000677054">
    <property type="component" value="Unassembled WGS sequence"/>
</dbReference>
<dbReference type="PANTHER" id="PTHR11950">
    <property type="entry name" value="RUNT RELATED"/>
    <property type="match status" value="1"/>
</dbReference>
<dbReference type="GO" id="GO:0005524">
    <property type="term" value="F:ATP binding"/>
    <property type="evidence" value="ECO:0007669"/>
    <property type="project" value="InterPro"/>
</dbReference>
<dbReference type="SUPFAM" id="SSF49417">
    <property type="entry name" value="p53-like transcription factors"/>
    <property type="match status" value="1"/>
</dbReference>
<dbReference type="EMBL" id="LR899639">
    <property type="protein sequence ID" value="CAD7241318.1"/>
    <property type="molecule type" value="Genomic_DNA"/>
</dbReference>
<dbReference type="InterPro" id="IPR013524">
    <property type="entry name" value="Runt_dom"/>
</dbReference>
<keyword evidence="3" id="KW-0804">Transcription</keyword>
<dbReference type="OrthoDB" id="10029800at2759"/>
<evidence type="ECO:0000256" key="2">
    <source>
        <dbReference type="ARBA" id="ARBA00023015"/>
    </source>
</evidence>
<dbReference type="GO" id="GO:0005634">
    <property type="term" value="C:nucleus"/>
    <property type="evidence" value="ECO:0007669"/>
    <property type="project" value="UniProtKB-SubCell"/>
</dbReference>
<feature type="compositionally biased region" description="Polar residues" evidence="5">
    <location>
        <begin position="369"/>
        <end position="380"/>
    </location>
</feature>
<dbReference type="Pfam" id="PF00853">
    <property type="entry name" value="Runt"/>
    <property type="match status" value="1"/>
</dbReference>
<gene>
    <name evidence="7" type="ORF">DSTB1V02_LOCUS1318</name>
</gene>
<evidence type="ECO:0000256" key="1">
    <source>
        <dbReference type="ARBA" id="ARBA00004123"/>
    </source>
</evidence>
<feature type="region of interest" description="Disordered" evidence="5">
    <location>
        <begin position="369"/>
        <end position="420"/>
    </location>
</feature>
<evidence type="ECO:0000259" key="6">
    <source>
        <dbReference type="PROSITE" id="PS51062"/>
    </source>
</evidence>
<feature type="compositionally biased region" description="Gly residues" evidence="5">
    <location>
        <begin position="153"/>
        <end position="172"/>
    </location>
</feature>